<dbReference type="Pfam" id="PF05757">
    <property type="entry name" value="PsbQ"/>
    <property type="match status" value="1"/>
</dbReference>
<dbReference type="Gramene" id="Kaladp0050s0053.1.v1.1">
    <property type="protein sequence ID" value="Kaladp0050s0053.1.v1.1"/>
    <property type="gene ID" value="Kaladp0050s0053.v1.1"/>
</dbReference>
<evidence type="ECO:0000256" key="2">
    <source>
        <dbReference type="ARBA" id="ARBA00022528"/>
    </source>
</evidence>
<evidence type="ECO:0000256" key="1">
    <source>
        <dbReference type="ARBA" id="ARBA00004334"/>
    </source>
</evidence>
<evidence type="ECO:0000256" key="4">
    <source>
        <dbReference type="ARBA" id="ARBA00022946"/>
    </source>
</evidence>
<evidence type="ECO:0000313" key="9">
    <source>
        <dbReference type="Proteomes" id="UP000594263"/>
    </source>
</evidence>
<reference evidence="8" key="1">
    <citation type="submission" date="2021-01" db="UniProtKB">
        <authorList>
            <consortium name="EnsemblPlants"/>
        </authorList>
    </citation>
    <scope>IDENTIFICATION</scope>
</reference>
<evidence type="ECO:0000256" key="7">
    <source>
        <dbReference type="ARBA" id="ARBA00035649"/>
    </source>
</evidence>
<keyword evidence="9" id="KW-1185">Reference proteome</keyword>
<dbReference type="GO" id="GO:0019898">
    <property type="term" value="C:extrinsic component of membrane"/>
    <property type="evidence" value="ECO:0007669"/>
    <property type="project" value="InterPro"/>
</dbReference>
<proteinExistence type="inferred from homology"/>
<dbReference type="GO" id="GO:0009654">
    <property type="term" value="C:photosystem II oxygen evolving complex"/>
    <property type="evidence" value="ECO:0007669"/>
    <property type="project" value="InterPro"/>
</dbReference>
<dbReference type="EnsemblPlants" id="Kaladp0050s0053.1.v1.1">
    <property type="protein sequence ID" value="Kaladp0050s0053.1.v1.1"/>
    <property type="gene ID" value="Kaladp0050s0053.v1.1"/>
</dbReference>
<keyword evidence="4" id="KW-0809">Transit peptide</keyword>
<comment type="subcellular location">
    <subcellularLocation>
        <location evidence="1">Plastid</location>
        <location evidence="1">Chloroplast thylakoid membrane</location>
    </subcellularLocation>
</comment>
<dbReference type="InterPro" id="IPR054099">
    <property type="entry name" value="PSII_PsbQ_pln"/>
</dbReference>
<dbReference type="InterPro" id="IPR008797">
    <property type="entry name" value="PSII_PsbQ"/>
</dbReference>
<sequence length="127" mass="14730">MAEEMEMKGSVRRIKSCAFDLIAIGSELMEEDQQQLQGDGDEDEFVLWDLIERELRLKSTFLYCDFAKMISLVHITDHKNRLTQLANKLFDAIEEVDNAVKERSMEMTQDRYGQALLVLRDVIALMP</sequence>
<dbReference type="PANTHER" id="PTHR33399">
    <property type="entry name" value="OXYGEN-EVOLVING ENHANCER PROTEIN 3-1, CHLOROPLASTIC"/>
    <property type="match status" value="1"/>
</dbReference>
<dbReference type="InterPro" id="IPR023222">
    <property type="entry name" value="PsbQ-like_dom_sf"/>
</dbReference>
<protein>
    <submittedName>
        <fullName evidence="8">Uncharacterized protein</fullName>
    </submittedName>
</protein>
<dbReference type="GO" id="GO:0009535">
    <property type="term" value="C:chloroplast thylakoid membrane"/>
    <property type="evidence" value="ECO:0007669"/>
    <property type="project" value="UniProtKB-SubCell"/>
</dbReference>
<dbReference type="GO" id="GO:0005509">
    <property type="term" value="F:calcium ion binding"/>
    <property type="evidence" value="ECO:0007669"/>
    <property type="project" value="InterPro"/>
</dbReference>
<accession>A0A7N0ZYR9</accession>
<comment type="similarity">
    <text evidence="7">Belongs to the PsbQ family.</text>
</comment>
<keyword evidence="2" id="KW-0150">Chloroplast</keyword>
<dbReference type="Gene3D" id="1.20.120.290">
    <property type="entry name" value="Oxygen-evolving enhancer protein 3 (PsbQ), four-helix up-down bundle"/>
    <property type="match status" value="1"/>
</dbReference>
<evidence type="ECO:0000313" key="8">
    <source>
        <dbReference type="EnsemblPlants" id="Kaladp0050s0053.1.v1.1"/>
    </source>
</evidence>
<dbReference type="OMA" id="SSGRIAX"/>
<dbReference type="SUPFAM" id="SSF101112">
    <property type="entry name" value="Oxygen-evolving enhancer protein 3"/>
    <property type="match status" value="1"/>
</dbReference>
<evidence type="ECO:0000256" key="3">
    <source>
        <dbReference type="ARBA" id="ARBA00022640"/>
    </source>
</evidence>
<dbReference type="AlphaFoldDB" id="A0A7N0ZYR9"/>
<organism evidence="8 9">
    <name type="scientific">Kalanchoe fedtschenkoi</name>
    <name type="common">Lavender scallops</name>
    <name type="synonym">South American air plant</name>
    <dbReference type="NCBI Taxonomy" id="63787"/>
    <lineage>
        <taxon>Eukaryota</taxon>
        <taxon>Viridiplantae</taxon>
        <taxon>Streptophyta</taxon>
        <taxon>Embryophyta</taxon>
        <taxon>Tracheophyta</taxon>
        <taxon>Spermatophyta</taxon>
        <taxon>Magnoliopsida</taxon>
        <taxon>eudicotyledons</taxon>
        <taxon>Gunneridae</taxon>
        <taxon>Pentapetalae</taxon>
        <taxon>Saxifragales</taxon>
        <taxon>Crassulaceae</taxon>
        <taxon>Kalanchoe</taxon>
    </lineage>
</organism>
<evidence type="ECO:0000256" key="5">
    <source>
        <dbReference type="ARBA" id="ARBA00023078"/>
    </source>
</evidence>
<dbReference type="GO" id="GO:0009767">
    <property type="term" value="P:photosynthetic electron transport chain"/>
    <property type="evidence" value="ECO:0007669"/>
    <property type="project" value="TreeGrafter"/>
</dbReference>
<dbReference type="PANTHER" id="PTHR33399:SF8">
    <property type="entry name" value="OS04G0522800 PROTEIN"/>
    <property type="match status" value="1"/>
</dbReference>
<dbReference type="Proteomes" id="UP000594263">
    <property type="component" value="Unplaced"/>
</dbReference>
<evidence type="ECO:0000256" key="6">
    <source>
        <dbReference type="ARBA" id="ARBA00023136"/>
    </source>
</evidence>
<keyword evidence="3" id="KW-0934">Plastid</keyword>
<name>A0A7N0ZYR9_KALFE</name>
<keyword evidence="5" id="KW-0793">Thylakoid</keyword>
<keyword evidence="6" id="KW-0472">Membrane</keyword>